<keyword evidence="20" id="KW-1185">Reference proteome</keyword>
<evidence type="ECO:0000256" key="15">
    <source>
        <dbReference type="ARBA" id="ARBA00044770"/>
    </source>
</evidence>
<dbReference type="Proteomes" id="UP000029067">
    <property type="component" value="Unassembled WGS sequence"/>
</dbReference>
<evidence type="ECO:0000313" key="19">
    <source>
        <dbReference type="EMBL" id="KFI65563.1"/>
    </source>
</evidence>
<feature type="transmembrane region" description="Helical" evidence="18">
    <location>
        <begin position="117"/>
        <end position="134"/>
    </location>
</feature>
<keyword evidence="19" id="KW-0132">Cell division</keyword>
<feature type="transmembrane region" description="Helical" evidence="18">
    <location>
        <begin position="7"/>
        <end position="26"/>
    </location>
</feature>
<feature type="transmembrane region" description="Helical" evidence="18">
    <location>
        <begin position="343"/>
        <end position="365"/>
    </location>
</feature>
<accession>A0A087B3G3</accession>
<comment type="pathway">
    <text evidence="2">Cell wall biogenesis; peptidoglycan biosynthesis.</text>
</comment>
<evidence type="ECO:0000256" key="13">
    <source>
        <dbReference type="ARBA" id="ARBA00041185"/>
    </source>
</evidence>
<dbReference type="InterPro" id="IPR018365">
    <property type="entry name" value="Cell_cycle_FtsW-rel_CS"/>
</dbReference>
<evidence type="ECO:0000256" key="14">
    <source>
        <dbReference type="ARBA" id="ARBA00041418"/>
    </source>
</evidence>
<evidence type="ECO:0000256" key="7">
    <source>
        <dbReference type="ARBA" id="ARBA00022984"/>
    </source>
</evidence>
<feature type="transmembrane region" description="Helical" evidence="18">
    <location>
        <begin position="279"/>
        <end position="300"/>
    </location>
</feature>
<comment type="caution">
    <text evidence="19">The sequence shown here is derived from an EMBL/GenBank/DDBJ whole genome shotgun (WGS) entry which is preliminary data.</text>
</comment>
<feature type="transmembrane region" description="Helical" evidence="18">
    <location>
        <begin position="192"/>
        <end position="209"/>
    </location>
</feature>
<dbReference type="GO" id="GO:0008955">
    <property type="term" value="F:peptidoglycan glycosyltransferase activity"/>
    <property type="evidence" value="ECO:0007669"/>
    <property type="project" value="UniProtKB-EC"/>
</dbReference>
<dbReference type="EMBL" id="JGYV01000001">
    <property type="protein sequence ID" value="KFI65563.1"/>
    <property type="molecule type" value="Genomic_DNA"/>
</dbReference>
<dbReference type="GO" id="GO:0009252">
    <property type="term" value="P:peptidoglycan biosynthetic process"/>
    <property type="evidence" value="ECO:0007669"/>
    <property type="project" value="UniProtKB-KW"/>
</dbReference>
<comment type="function">
    <text evidence="17">Peptidoglycan polymerase that is essential for cell division.</text>
</comment>
<keyword evidence="3" id="KW-0328">Glycosyltransferase</keyword>
<comment type="subcellular location">
    <subcellularLocation>
        <location evidence="1">Membrane</location>
        <topology evidence="1">Multi-pass membrane protein</topology>
    </subcellularLocation>
</comment>
<dbReference type="GO" id="GO:0008360">
    <property type="term" value="P:regulation of cell shape"/>
    <property type="evidence" value="ECO:0007669"/>
    <property type="project" value="UniProtKB-KW"/>
</dbReference>
<evidence type="ECO:0000256" key="4">
    <source>
        <dbReference type="ARBA" id="ARBA00022679"/>
    </source>
</evidence>
<comment type="catalytic activity">
    <reaction evidence="16">
        <text>[GlcNAc-(1-&gt;4)-Mur2Ac(oyl-L-Ala-gamma-D-Glu-L-Lys-D-Ala-D-Ala)](n)-di-trans,octa-cis-undecaprenyl diphosphate + beta-D-GlcNAc-(1-&gt;4)-Mur2Ac(oyl-L-Ala-gamma-D-Glu-L-Lys-D-Ala-D-Ala)-di-trans,octa-cis-undecaprenyl diphosphate = [GlcNAc-(1-&gt;4)-Mur2Ac(oyl-L-Ala-gamma-D-Glu-L-Lys-D-Ala-D-Ala)](n+1)-di-trans,octa-cis-undecaprenyl diphosphate + di-trans,octa-cis-undecaprenyl diphosphate + H(+)</text>
        <dbReference type="Rhea" id="RHEA:23708"/>
        <dbReference type="Rhea" id="RHEA-COMP:9602"/>
        <dbReference type="Rhea" id="RHEA-COMP:9603"/>
        <dbReference type="ChEBI" id="CHEBI:15378"/>
        <dbReference type="ChEBI" id="CHEBI:58405"/>
        <dbReference type="ChEBI" id="CHEBI:60033"/>
        <dbReference type="ChEBI" id="CHEBI:78435"/>
        <dbReference type="EC" id="2.4.99.28"/>
    </reaction>
</comment>
<evidence type="ECO:0000313" key="20">
    <source>
        <dbReference type="Proteomes" id="UP000029067"/>
    </source>
</evidence>
<evidence type="ECO:0000256" key="18">
    <source>
        <dbReference type="SAM" id="Phobius"/>
    </source>
</evidence>
<dbReference type="GO" id="GO:0005886">
    <property type="term" value="C:plasma membrane"/>
    <property type="evidence" value="ECO:0007669"/>
    <property type="project" value="TreeGrafter"/>
</dbReference>
<dbReference type="PROSITE" id="PS00428">
    <property type="entry name" value="FTSW_RODA_SPOVE"/>
    <property type="match status" value="1"/>
</dbReference>
<evidence type="ECO:0000256" key="5">
    <source>
        <dbReference type="ARBA" id="ARBA00022692"/>
    </source>
</evidence>
<reference evidence="19 20" key="1">
    <citation type="submission" date="2014-03" db="EMBL/GenBank/DDBJ databases">
        <title>Genomics of Bifidobacteria.</title>
        <authorList>
            <person name="Ventura M."/>
            <person name="Milani C."/>
            <person name="Lugli G.A."/>
        </authorList>
    </citation>
    <scope>NUCLEOTIDE SEQUENCE [LARGE SCALE GENOMIC DNA]</scope>
    <source>
        <strain evidence="19 20">LMG 10738</strain>
    </source>
</reference>
<dbReference type="GO" id="GO:0015648">
    <property type="term" value="F:lipid-linked peptidoglycan transporter activity"/>
    <property type="evidence" value="ECO:0007669"/>
    <property type="project" value="TreeGrafter"/>
</dbReference>
<evidence type="ECO:0000256" key="6">
    <source>
        <dbReference type="ARBA" id="ARBA00022960"/>
    </source>
</evidence>
<name>A0A087B3G3_9BIFI</name>
<feature type="transmembrane region" description="Helical" evidence="18">
    <location>
        <begin position="146"/>
        <end position="163"/>
    </location>
</feature>
<evidence type="ECO:0000256" key="8">
    <source>
        <dbReference type="ARBA" id="ARBA00022989"/>
    </source>
</evidence>
<keyword evidence="8 18" id="KW-1133">Transmembrane helix</keyword>
<proteinExistence type="inferred from homology"/>
<evidence type="ECO:0000256" key="1">
    <source>
        <dbReference type="ARBA" id="ARBA00004141"/>
    </source>
</evidence>
<comment type="similarity">
    <text evidence="12">Belongs to the SEDS family. FtsW subfamily.</text>
</comment>
<dbReference type="PANTHER" id="PTHR30474">
    <property type="entry name" value="CELL CYCLE PROTEIN"/>
    <property type="match status" value="1"/>
</dbReference>
<feature type="transmembrane region" description="Helical" evidence="18">
    <location>
        <begin position="169"/>
        <end position="185"/>
    </location>
</feature>
<evidence type="ECO:0000256" key="2">
    <source>
        <dbReference type="ARBA" id="ARBA00004752"/>
    </source>
</evidence>
<evidence type="ECO:0000256" key="10">
    <source>
        <dbReference type="ARBA" id="ARBA00032370"/>
    </source>
</evidence>
<dbReference type="InterPro" id="IPR001182">
    <property type="entry name" value="FtsW/RodA"/>
</dbReference>
<keyword evidence="5 18" id="KW-0812">Transmembrane</keyword>
<dbReference type="eggNOG" id="COG0772">
    <property type="taxonomic scope" value="Bacteria"/>
</dbReference>
<keyword evidence="7" id="KW-0573">Peptidoglycan synthesis</keyword>
<dbReference type="AlphaFoldDB" id="A0A087B3G3"/>
<dbReference type="EC" id="2.4.99.28" evidence="15"/>
<organism evidence="19 20">
    <name type="scientific">Bifidobacterium cuniculi</name>
    <dbReference type="NCBI Taxonomy" id="1688"/>
    <lineage>
        <taxon>Bacteria</taxon>
        <taxon>Bacillati</taxon>
        <taxon>Actinomycetota</taxon>
        <taxon>Actinomycetes</taxon>
        <taxon>Bifidobacteriales</taxon>
        <taxon>Bifidobacteriaceae</taxon>
        <taxon>Bifidobacterium</taxon>
    </lineage>
</organism>
<gene>
    <name evidence="19" type="ORF">BCUN_0056</name>
</gene>
<feature type="transmembrane region" description="Helical" evidence="18">
    <location>
        <begin position="46"/>
        <end position="65"/>
    </location>
</feature>
<dbReference type="GO" id="GO:0051301">
    <property type="term" value="P:cell division"/>
    <property type="evidence" value="ECO:0007669"/>
    <property type="project" value="UniProtKB-KW"/>
</dbReference>
<dbReference type="STRING" id="1688.BCUN_0056"/>
<feature type="transmembrane region" description="Helical" evidence="18">
    <location>
        <begin position="77"/>
        <end position="97"/>
    </location>
</feature>
<evidence type="ECO:0000256" key="12">
    <source>
        <dbReference type="ARBA" id="ARBA00038053"/>
    </source>
</evidence>
<keyword evidence="6" id="KW-0133">Cell shape</keyword>
<sequence>MLLNPIWCYHGFVCAVAILTVFGVVMVFSSSSVTMVSAGLSPWRQAISQGTFALVGIVAFAVAFIMPYRRYEKPRILRFLVAVALFLQFLTLTKLGIDVNGNRGWIGVGSLTFQPAELLKLVLCVALPVELLRARRRVHATPVQRYALVVVAYVLALALVIGGRDLGTGIILVFIGVVAFWACDFPRKWLRLAALAVAVGVVLLAVLSPNRMQRILATYQGCASGDEQGTCYQSIHANYAMASGGLFGVGMGNSREKWNYLPEAHNDFIYAIIGEETGFVGAAIVLLLFVVLAWCLIVVACQMPNRACAASLLCFTVWLVGQAMINMAVVLGLLPVMGVPLPFVSAGGSSLVMCLTAAGVCMSMMKEQPQIKASRAKA</sequence>
<evidence type="ECO:0000256" key="17">
    <source>
        <dbReference type="ARBA" id="ARBA00049966"/>
    </source>
</evidence>
<keyword evidence="9 18" id="KW-0472">Membrane</keyword>
<dbReference type="Pfam" id="PF01098">
    <property type="entry name" value="FTSW_RODA_SPOVE"/>
    <property type="match status" value="1"/>
</dbReference>
<evidence type="ECO:0000256" key="11">
    <source>
        <dbReference type="ARBA" id="ARBA00033270"/>
    </source>
</evidence>
<evidence type="ECO:0000256" key="9">
    <source>
        <dbReference type="ARBA" id="ARBA00023136"/>
    </source>
</evidence>
<evidence type="ECO:0000256" key="16">
    <source>
        <dbReference type="ARBA" id="ARBA00049902"/>
    </source>
</evidence>
<dbReference type="PANTHER" id="PTHR30474:SF2">
    <property type="entry name" value="PEPTIDOGLYCAN GLYCOSYLTRANSFERASE FTSW-RELATED"/>
    <property type="match status" value="1"/>
</dbReference>
<protein>
    <recommendedName>
        <fullName evidence="13">Probable peptidoglycan glycosyltransferase FtsW</fullName>
        <ecNumber evidence="15">2.4.99.28</ecNumber>
    </recommendedName>
    <alternativeName>
        <fullName evidence="14">Cell division protein FtsW</fullName>
    </alternativeName>
    <alternativeName>
        <fullName evidence="11">Cell wall polymerase</fullName>
    </alternativeName>
    <alternativeName>
        <fullName evidence="10">Peptidoglycan polymerase</fullName>
    </alternativeName>
</protein>
<feature type="transmembrane region" description="Helical" evidence="18">
    <location>
        <begin position="312"/>
        <end position="337"/>
    </location>
</feature>
<evidence type="ECO:0000256" key="3">
    <source>
        <dbReference type="ARBA" id="ARBA00022676"/>
    </source>
</evidence>
<dbReference type="GO" id="GO:0032153">
    <property type="term" value="C:cell division site"/>
    <property type="evidence" value="ECO:0007669"/>
    <property type="project" value="TreeGrafter"/>
</dbReference>
<keyword evidence="4" id="KW-0808">Transferase</keyword>
<keyword evidence="19" id="KW-0131">Cell cycle</keyword>